<sequence>MILALLSPVVLFILCLVLRFQSRRAPVRDMIRRNRDIANFSIFGANSLQDRLQLRAGPNARLVTAFGIHNSFTTTDEAQHREFLRRAVHAIKSADADAWSRVWGQANEAMDALGSPSFTPGGLRRVSVERTARVLCFGAVLELLFAEERVRPFDADHADRATKLINLLWQESKKGSRELGSTHQEKALDSLRDALRQLVRGEEGEALALIMPAYETLWRVVLLTYVHVAFRYIDAATKESVREVVEIVSGDAGEGAQLHPTVDRFALEALRLYPPTKRIYRASTAGEEAADVESLHHDERIWGPDALEFRPGRFAALTQDQKNAYMPFGADKNVCPAVNGFGGKMIASLVVVLIKRLGTSGDGARIWFGDTKLDTDTRAPLPTGRNDMWEWVIRP</sequence>
<organism evidence="7 8">
    <name type="scientific">Colletotrichum zoysiae</name>
    <dbReference type="NCBI Taxonomy" id="1216348"/>
    <lineage>
        <taxon>Eukaryota</taxon>
        <taxon>Fungi</taxon>
        <taxon>Dikarya</taxon>
        <taxon>Ascomycota</taxon>
        <taxon>Pezizomycotina</taxon>
        <taxon>Sordariomycetes</taxon>
        <taxon>Hypocreomycetidae</taxon>
        <taxon>Glomerellales</taxon>
        <taxon>Glomerellaceae</taxon>
        <taxon>Colletotrichum</taxon>
        <taxon>Colletotrichum graminicola species complex</taxon>
    </lineage>
</organism>
<dbReference type="InterPro" id="IPR050121">
    <property type="entry name" value="Cytochrome_P450_monoxygenase"/>
</dbReference>
<dbReference type="SUPFAM" id="SSF48264">
    <property type="entry name" value="Cytochrome P450"/>
    <property type="match status" value="1"/>
</dbReference>
<keyword evidence="4" id="KW-0479">Metal-binding</keyword>
<accession>A0AAD9M4T8</accession>
<evidence type="ECO:0000256" key="5">
    <source>
        <dbReference type="ARBA" id="ARBA00023004"/>
    </source>
</evidence>
<feature type="signal peptide" evidence="6">
    <location>
        <begin position="1"/>
        <end position="19"/>
    </location>
</feature>
<dbReference type="Pfam" id="PF00067">
    <property type="entry name" value="p450"/>
    <property type="match status" value="1"/>
</dbReference>
<reference evidence="7" key="1">
    <citation type="submission" date="2021-06" db="EMBL/GenBank/DDBJ databases">
        <title>Comparative genomics, transcriptomics and evolutionary studies reveal genomic signatures of adaptation to plant cell wall in hemibiotrophic fungi.</title>
        <authorList>
            <consortium name="DOE Joint Genome Institute"/>
            <person name="Baroncelli R."/>
            <person name="Diaz J.F."/>
            <person name="Benocci T."/>
            <person name="Peng M."/>
            <person name="Battaglia E."/>
            <person name="Haridas S."/>
            <person name="Andreopoulos W."/>
            <person name="Labutti K."/>
            <person name="Pangilinan J."/>
            <person name="Floch G.L."/>
            <person name="Makela M.R."/>
            <person name="Henrissat B."/>
            <person name="Grigoriev I.V."/>
            <person name="Crouch J.A."/>
            <person name="De Vries R.P."/>
            <person name="Sukno S.A."/>
            <person name="Thon M.R."/>
        </authorList>
    </citation>
    <scope>NUCLEOTIDE SEQUENCE</scope>
    <source>
        <strain evidence="7">MAFF235873</strain>
    </source>
</reference>
<dbReference type="GO" id="GO:0020037">
    <property type="term" value="F:heme binding"/>
    <property type="evidence" value="ECO:0007669"/>
    <property type="project" value="InterPro"/>
</dbReference>
<comment type="caution">
    <text evidence="7">The sequence shown here is derived from an EMBL/GenBank/DDBJ whole genome shotgun (WGS) entry which is preliminary data.</text>
</comment>
<dbReference type="Gene3D" id="1.10.630.10">
    <property type="entry name" value="Cytochrome P450"/>
    <property type="match status" value="1"/>
</dbReference>
<keyword evidence="3" id="KW-0349">Heme</keyword>
<keyword evidence="5" id="KW-0408">Iron</keyword>
<dbReference type="GO" id="GO:0004497">
    <property type="term" value="F:monooxygenase activity"/>
    <property type="evidence" value="ECO:0007669"/>
    <property type="project" value="InterPro"/>
</dbReference>
<dbReference type="GO" id="GO:0016705">
    <property type="term" value="F:oxidoreductase activity, acting on paired donors, with incorporation or reduction of molecular oxygen"/>
    <property type="evidence" value="ECO:0007669"/>
    <property type="project" value="InterPro"/>
</dbReference>
<evidence type="ECO:0000256" key="6">
    <source>
        <dbReference type="SAM" id="SignalP"/>
    </source>
</evidence>
<evidence type="ECO:0000313" key="8">
    <source>
        <dbReference type="Proteomes" id="UP001232148"/>
    </source>
</evidence>
<proteinExistence type="inferred from homology"/>
<comment type="similarity">
    <text evidence="2">Belongs to the cytochrome P450 family.</text>
</comment>
<dbReference type="InterPro" id="IPR036396">
    <property type="entry name" value="Cyt_P450_sf"/>
</dbReference>
<keyword evidence="6" id="KW-0732">Signal</keyword>
<dbReference type="PANTHER" id="PTHR24305">
    <property type="entry name" value="CYTOCHROME P450"/>
    <property type="match status" value="1"/>
</dbReference>
<gene>
    <name evidence="7" type="ORF">LX32DRAFT_719483</name>
</gene>
<name>A0AAD9M4T8_9PEZI</name>
<evidence type="ECO:0000256" key="1">
    <source>
        <dbReference type="ARBA" id="ARBA00001971"/>
    </source>
</evidence>
<feature type="chain" id="PRO_5042047210" description="Cytochrome P450" evidence="6">
    <location>
        <begin position="20"/>
        <end position="395"/>
    </location>
</feature>
<dbReference type="PANTHER" id="PTHR24305:SF232">
    <property type="entry name" value="P450, PUTATIVE (EUROFUNG)-RELATED"/>
    <property type="match status" value="1"/>
</dbReference>
<dbReference type="Proteomes" id="UP001232148">
    <property type="component" value="Unassembled WGS sequence"/>
</dbReference>
<dbReference type="AlphaFoldDB" id="A0AAD9M4T8"/>
<dbReference type="GO" id="GO:0005506">
    <property type="term" value="F:iron ion binding"/>
    <property type="evidence" value="ECO:0007669"/>
    <property type="project" value="InterPro"/>
</dbReference>
<evidence type="ECO:0000313" key="7">
    <source>
        <dbReference type="EMBL" id="KAK2028965.1"/>
    </source>
</evidence>
<evidence type="ECO:0000256" key="3">
    <source>
        <dbReference type="ARBA" id="ARBA00022617"/>
    </source>
</evidence>
<protein>
    <recommendedName>
        <fullName evidence="9">Cytochrome P450</fullName>
    </recommendedName>
</protein>
<evidence type="ECO:0000256" key="4">
    <source>
        <dbReference type="ARBA" id="ARBA00022723"/>
    </source>
</evidence>
<keyword evidence="8" id="KW-1185">Reference proteome</keyword>
<evidence type="ECO:0000256" key="2">
    <source>
        <dbReference type="ARBA" id="ARBA00010617"/>
    </source>
</evidence>
<evidence type="ECO:0008006" key="9">
    <source>
        <dbReference type="Google" id="ProtNLM"/>
    </source>
</evidence>
<dbReference type="EMBL" id="MU842870">
    <property type="protein sequence ID" value="KAK2028965.1"/>
    <property type="molecule type" value="Genomic_DNA"/>
</dbReference>
<dbReference type="InterPro" id="IPR001128">
    <property type="entry name" value="Cyt_P450"/>
</dbReference>
<comment type="cofactor">
    <cofactor evidence="1">
        <name>heme</name>
        <dbReference type="ChEBI" id="CHEBI:30413"/>
    </cofactor>
</comment>